<feature type="transmembrane region" description="Helical" evidence="1">
    <location>
        <begin position="61"/>
        <end position="81"/>
    </location>
</feature>
<proteinExistence type="predicted"/>
<evidence type="ECO:0000256" key="1">
    <source>
        <dbReference type="SAM" id="Phobius"/>
    </source>
</evidence>
<keyword evidence="1" id="KW-1133">Transmembrane helix</keyword>
<accession>A0A7R9I659</accession>
<keyword evidence="1" id="KW-0812">Transmembrane</keyword>
<evidence type="ECO:0000313" key="2">
    <source>
        <dbReference type="EMBL" id="CAD7448877.1"/>
    </source>
</evidence>
<protein>
    <submittedName>
        <fullName evidence="2">Uncharacterized protein</fullName>
    </submittedName>
</protein>
<organism evidence="2">
    <name type="scientific">Timema bartmani</name>
    <dbReference type="NCBI Taxonomy" id="61472"/>
    <lineage>
        <taxon>Eukaryota</taxon>
        <taxon>Metazoa</taxon>
        <taxon>Ecdysozoa</taxon>
        <taxon>Arthropoda</taxon>
        <taxon>Hexapoda</taxon>
        <taxon>Insecta</taxon>
        <taxon>Pterygota</taxon>
        <taxon>Neoptera</taxon>
        <taxon>Polyneoptera</taxon>
        <taxon>Phasmatodea</taxon>
        <taxon>Timematodea</taxon>
        <taxon>Timematoidea</taxon>
        <taxon>Timematidae</taxon>
        <taxon>Timema</taxon>
    </lineage>
</organism>
<sequence length="107" mass="11335">MIGIEYDRVHPTEIRTSISPSSVVELNTTSALANYATEAGLSTNGDAAVRPSEVCVEVGDAVPSAVLIVVVLGLGVVAVFFPNREVGHPYNVQRRTKVRRTPAFGGI</sequence>
<dbReference type="AlphaFoldDB" id="A0A7R9I659"/>
<dbReference type="EMBL" id="OD570693">
    <property type="protein sequence ID" value="CAD7448877.1"/>
    <property type="molecule type" value="Genomic_DNA"/>
</dbReference>
<reference evidence="2" key="1">
    <citation type="submission" date="2020-11" db="EMBL/GenBank/DDBJ databases">
        <authorList>
            <person name="Tran Van P."/>
        </authorList>
    </citation>
    <scope>NUCLEOTIDE SEQUENCE</scope>
</reference>
<keyword evidence="1" id="KW-0472">Membrane</keyword>
<name>A0A7R9I659_9NEOP</name>
<gene>
    <name evidence="2" type="ORF">TBIB3V08_LOCUS11157</name>
</gene>